<feature type="region of interest" description="Disordered" evidence="1">
    <location>
        <begin position="770"/>
        <end position="823"/>
    </location>
</feature>
<keyword evidence="2" id="KW-0812">Transmembrane</keyword>
<evidence type="ECO:0008006" key="6">
    <source>
        <dbReference type="Google" id="ProtNLM"/>
    </source>
</evidence>
<feature type="compositionally biased region" description="Low complexity" evidence="1">
    <location>
        <begin position="880"/>
        <end position="892"/>
    </location>
</feature>
<dbReference type="AlphaFoldDB" id="A0A1Y2BU85"/>
<name>A0A1Y2BU85_9FUNG</name>
<feature type="region of interest" description="Disordered" evidence="1">
    <location>
        <begin position="588"/>
        <end position="608"/>
    </location>
</feature>
<dbReference type="Pfam" id="PF24681">
    <property type="entry name" value="Kelch_KLHDC2_KLHL20_DRC7"/>
    <property type="match status" value="1"/>
</dbReference>
<feature type="compositionally biased region" description="Low complexity" evidence="1">
    <location>
        <begin position="812"/>
        <end position="823"/>
    </location>
</feature>
<evidence type="ECO:0000256" key="2">
    <source>
        <dbReference type="SAM" id="Phobius"/>
    </source>
</evidence>
<feature type="signal peptide" evidence="3">
    <location>
        <begin position="1"/>
        <end position="18"/>
    </location>
</feature>
<evidence type="ECO:0000256" key="3">
    <source>
        <dbReference type="SAM" id="SignalP"/>
    </source>
</evidence>
<protein>
    <recommendedName>
        <fullName evidence="6">Galactose oxidase</fullName>
    </recommendedName>
</protein>
<dbReference type="EMBL" id="MCGO01000044">
    <property type="protein sequence ID" value="ORY38328.1"/>
    <property type="molecule type" value="Genomic_DNA"/>
</dbReference>
<dbReference type="OrthoDB" id="2120158at2759"/>
<feature type="compositionally biased region" description="Acidic residues" evidence="1">
    <location>
        <begin position="651"/>
        <end position="661"/>
    </location>
</feature>
<feature type="chain" id="PRO_5011011369" description="Galactose oxidase" evidence="3">
    <location>
        <begin position="19"/>
        <end position="959"/>
    </location>
</feature>
<feature type="region of interest" description="Disordered" evidence="1">
    <location>
        <begin position="516"/>
        <end position="540"/>
    </location>
</feature>
<dbReference type="InterPro" id="IPR015915">
    <property type="entry name" value="Kelch-typ_b-propeller"/>
</dbReference>
<dbReference type="Gene3D" id="2.120.10.80">
    <property type="entry name" value="Kelch-type beta propeller"/>
    <property type="match status" value="1"/>
</dbReference>
<dbReference type="SUPFAM" id="SSF117281">
    <property type="entry name" value="Kelch motif"/>
    <property type="match status" value="1"/>
</dbReference>
<sequence>MIDSLILAGLLAASPGLAQTLLGAALTSAPQPRFGAAAHYAHDIGAIVFIGGIGGSWNTQTVLPLEQSVVALSLSRPFNAAVAAPAPVVVAPVPTGVNGTRPVQTTQPTQPTQPTTQNYPQWLLVPTARLTAPNSQNTSAGATTIDPRFTSYPVAVTARSTDLGLGSGAPVDLLFNTFGNSPNPSSSAVYQYTPSAASVITQYVSPAFSASARVRAAYCLLDPTTILIHGGSDGPDNGASTVTLGSTYFLDLKGLVKGTNQRPWVLKSTGNDKDPLLHDHSMVCIAGTAYMVGGIKDGLKSDGTMIGNPLTSIFVYTYPNGDVTGGGSWQQVSVNPDPSNGYPLPRRSATLTAVDPSSNILLYHGGVAPDISTTYSDLWQLDVTSLSWKLLSPAPIARHSHNAVAINGYLLVAFGVISNFSDPNPPVPSILTYDIQKDVWSSTFPIAVTPTQPPQIPTKVVVATPASTATSSTSGDTVLLGLPAPVFYGIAGGIGGLVLIALATWFCCWHRRRSREPTQKAEDEQQRMAERLHHEDTDARGALEGIIGSGLKVGEGREVGGQLGRVIRMNQTGVVSADDLEEKRLPAEPYSRNGHDVYDDEETEEEERGVFKFGVRVGLKETDGGGPMTNGKRASYASGLSYPSGSGGFSEFDEDETDDDGSTTGLGSSAYSSQVSLNELAKRMSNGGRKSAGGGSQTPNPLVARDEPLRPWELPGMGTLTKPVPAATVNGKDSRLSFGAVGGSHRALSPLAQGAVFSVGDEIRQRTSQHSLDYGGTPLGGASPIPLSGPVEDLALTRRPRRTAGSAPTSPPQQYQQLSSPLQQYQSMTPPQQYLAQPSQDSRSELALIADSIRSSGSEVSLPMLQQHRSNGHRRSFRTSLQSSPLVQQQQQPAFDEQEYMRGLFLQFTDEEILNSWNSYVNYTGQVYTLAQISALRTIYGPSAVTKTTSSSGSPDSEE</sequence>
<organism evidence="4 5">
    <name type="scientific">Rhizoclosmatium globosum</name>
    <dbReference type="NCBI Taxonomy" id="329046"/>
    <lineage>
        <taxon>Eukaryota</taxon>
        <taxon>Fungi</taxon>
        <taxon>Fungi incertae sedis</taxon>
        <taxon>Chytridiomycota</taxon>
        <taxon>Chytridiomycota incertae sedis</taxon>
        <taxon>Chytridiomycetes</taxon>
        <taxon>Chytridiales</taxon>
        <taxon>Chytriomycetaceae</taxon>
        <taxon>Rhizoclosmatium</taxon>
    </lineage>
</organism>
<keyword evidence="5" id="KW-1185">Reference proteome</keyword>
<feature type="region of interest" description="Disordered" evidence="1">
    <location>
        <begin position="859"/>
        <end position="892"/>
    </location>
</feature>
<feature type="region of interest" description="Disordered" evidence="1">
    <location>
        <begin position="645"/>
        <end position="673"/>
    </location>
</feature>
<keyword evidence="3" id="KW-0732">Signal</keyword>
<keyword evidence="2" id="KW-1133">Transmembrane helix</keyword>
<feature type="compositionally biased region" description="Acidic residues" evidence="1">
    <location>
        <begin position="598"/>
        <end position="607"/>
    </location>
</feature>
<evidence type="ECO:0000313" key="5">
    <source>
        <dbReference type="Proteomes" id="UP000193642"/>
    </source>
</evidence>
<dbReference type="Proteomes" id="UP000193642">
    <property type="component" value="Unassembled WGS sequence"/>
</dbReference>
<proteinExistence type="predicted"/>
<reference evidence="4 5" key="1">
    <citation type="submission" date="2016-07" db="EMBL/GenBank/DDBJ databases">
        <title>Pervasive Adenine N6-methylation of Active Genes in Fungi.</title>
        <authorList>
            <consortium name="DOE Joint Genome Institute"/>
            <person name="Mondo S.J."/>
            <person name="Dannebaum R.O."/>
            <person name="Kuo R.C."/>
            <person name="Labutti K."/>
            <person name="Haridas S."/>
            <person name="Kuo A."/>
            <person name="Salamov A."/>
            <person name="Ahrendt S.R."/>
            <person name="Lipzen A."/>
            <person name="Sullivan W."/>
            <person name="Andreopoulos W.B."/>
            <person name="Clum A."/>
            <person name="Lindquist E."/>
            <person name="Daum C."/>
            <person name="Ramamoorthy G.K."/>
            <person name="Gryganskyi A."/>
            <person name="Culley D."/>
            <person name="Magnuson J.K."/>
            <person name="James T.Y."/>
            <person name="O'Malley M.A."/>
            <person name="Stajich J.E."/>
            <person name="Spatafora J.W."/>
            <person name="Visel A."/>
            <person name="Grigoriev I.V."/>
        </authorList>
    </citation>
    <scope>NUCLEOTIDE SEQUENCE [LARGE SCALE GENOMIC DNA]</scope>
    <source>
        <strain evidence="4 5">JEL800</strain>
    </source>
</reference>
<keyword evidence="2" id="KW-0472">Membrane</keyword>
<evidence type="ECO:0000256" key="1">
    <source>
        <dbReference type="SAM" id="MobiDB-lite"/>
    </source>
</evidence>
<accession>A0A1Y2BU85</accession>
<feature type="region of interest" description="Disordered" evidence="1">
    <location>
        <begin position="685"/>
        <end position="711"/>
    </location>
</feature>
<comment type="caution">
    <text evidence="4">The sequence shown here is derived from an EMBL/GenBank/DDBJ whole genome shotgun (WGS) entry which is preliminary data.</text>
</comment>
<gene>
    <name evidence="4" type="ORF">BCR33DRAFT_720699</name>
</gene>
<feature type="transmembrane region" description="Helical" evidence="2">
    <location>
        <begin position="486"/>
        <end position="509"/>
    </location>
</feature>
<evidence type="ECO:0000313" key="4">
    <source>
        <dbReference type="EMBL" id="ORY38328.1"/>
    </source>
</evidence>